<reference evidence="1 2" key="1">
    <citation type="journal article" date="2017" name="ISME J.">
        <title>Potential for microbial H2 and metal transformations associated with novel bacteria and archaea in deep terrestrial subsurface sediments.</title>
        <authorList>
            <person name="Hernsdorf A.W."/>
            <person name="Amano Y."/>
            <person name="Miyakawa K."/>
            <person name="Ise K."/>
            <person name="Suzuki Y."/>
            <person name="Anantharaman K."/>
            <person name="Probst A."/>
            <person name="Burstein D."/>
            <person name="Thomas B.C."/>
            <person name="Banfield J.F."/>
        </authorList>
    </citation>
    <scope>NUCLEOTIDE SEQUENCE [LARGE SCALE GENOMIC DNA]</scope>
    <source>
        <strain evidence="1">HGW-Wallbacteria-1</strain>
    </source>
</reference>
<protein>
    <submittedName>
        <fullName evidence="1">Uncharacterized protein</fullName>
    </submittedName>
</protein>
<dbReference type="InterPro" id="IPR023229">
    <property type="entry name" value="T2SS_M_periplasmic_sf"/>
</dbReference>
<comment type="caution">
    <text evidence="1">The sequence shown here is derived from an EMBL/GenBank/DDBJ whole genome shotgun (WGS) entry which is preliminary data.</text>
</comment>
<proteinExistence type="predicted"/>
<evidence type="ECO:0000313" key="1">
    <source>
        <dbReference type="EMBL" id="PKK90558.1"/>
    </source>
</evidence>
<dbReference type="AlphaFoldDB" id="A0A2N1PQF0"/>
<evidence type="ECO:0000313" key="2">
    <source>
        <dbReference type="Proteomes" id="UP000233256"/>
    </source>
</evidence>
<dbReference type="Proteomes" id="UP000233256">
    <property type="component" value="Unassembled WGS sequence"/>
</dbReference>
<accession>A0A2N1PQF0</accession>
<sequence length="167" mass="17628">MSLLSTMTMGKGKTIVPLLIAGVAMGYAFISNDHVGELEDILSRKKSDLGTFMSLSTRMTNSSTREIASANGGINGQKIDEVGLETVTAIQKAATSMGLGDSVAGIRQLKDGSNIRYRASFDTVDVNTLLSFLQDLEKTQGISTVSVDLGKGAQGPGLRAEVTLQQK</sequence>
<name>A0A2N1PQF0_9BACT</name>
<dbReference type="Gene3D" id="3.30.1360.100">
    <property type="entry name" value="General secretion pathway protein M, EpsM"/>
    <property type="match status" value="1"/>
</dbReference>
<dbReference type="SUPFAM" id="SSF103054">
    <property type="entry name" value="General secretion pathway protein M, EpsM"/>
    <property type="match status" value="1"/>
</dbReference>
<dbReference type="EMBL" id="PGXC01000005">
    <property type="protein sequence ID" value="PKK90558.1"/>
    <property type="molecule type" value="Genomic_DNA"/>
</dbReference>
<gene>
    <name evidence="1" type="ORF">CVV64_09360</name>
</gene>
<organism evidence="1 2">
    <name type="scientific">Candidatus Wallbacteria bacterium HGW-Wallbacteria-1</name>
    <dbReference type="NCBI Taxonomy" id="2013854"/>
    <lineage>
        <taxon>Bacteria</taxon>
        <taxon>Candidatus Walliibacteriota</taxon>
    </lineage>
</organism>